<feature type="domain" description="NB-ARC" evidence="1">
    <location>
        <begin position="352"/>
        <end position="523"/>
    </location>
</feature>
<dbReference type="Gene3D" id="3.40.50.300">
    <property type="entry name" value="P-loop containing nucleotide triphosphate hydrolases"/>
    <property type="match status" value="1"/>
</dbReference>
<dbReference type="InterPro" id="IPR019734">
    <property type="entry name" value="TPR_rpt"/>
</dbReference>
<evidence type="ECO:0000313" key="2">
    <source>
        <dbReference type="EMBL" id="KAJ4113207.1"/>
    </source>
</evidence>
<dbReference type="SUPFAM" id="SSF48452">
    <property type="entry name" value="TPR-like"/>
    <property type="match status" value="2"/>
</dbReference>
<dbReference type="InterPro" id="IPR027417">
    <property type="entry name" value="P-loop_NTPase"/>
</dbReference>
<dbReference type="SUPFAM" id="SSF52540">
    <property type="entry name" value="P-loop containing nucleoside triphosphate hydrolases"/>
    <property type="match status" value="1"/>
</dbReference>
<dbReference type="Gene3D" id="1.25.40.10">
    <property type="entry name" value="Tetratricopeptide repeat domain"/>
    <property type="match status" value="2"/>
</dbReference>
<evidence type="ECO:0000259" key="1">
    <source>
        <dbReference type="Pfam" id="PF00931"/>
    </source>
</evidence>
<protein>
    <recommendedName>
        <fullName evidence="1">NB-ARC domain-containing protein</fullName>
    </recommendedName>
</protein>
<evidence type="ECO:0000313" key="3">
    <source>
        <dbReference type="Proteomes" id="UP001152024"/>
    </source>
</evidence>
<comment type="caution">
    <text evidence="2">The sequence shown here is derived from an EMBL/GenBank/DDBJ whole genome shotgun (WGS) entry which is preliminary data.</text>
</comment>
<dbReference type="InterPro" id="IPR035994">
    <property type="entry name" value="Nucleoside_phosphorylase_sf"/>
</dbReference>
<reference evidence="2" key="1">
    <citation type="submission" date="2022-09" db="EMBL/GenBank/DDBJ databases">
        <title>Fusarium specimens isolated from Avocado Roots.</title>
        <authorList>
            <person name="Stajich J."/>
            <person name="Roper C."/>
            <person name="Heimlech-Rivalta G."/>
        </authorList>
    </citation>
    <scope>NUCLEOTIDE SEQUENCE</scope>
    <source>
        <strain evidence="2">CF00095</strain>
    </source>
</reference>
<dbReference type="InterPro" id="IPR053137">
    <property type="entry name" value="NLR-like"/>
</dbReference>
<dbReference type="SUPFAM" id="SSF53167">
    <property type="entry name" value="Purine and uridine phosphorylases"/>
    <property type="match status" value="1"/>
</dbReference>
<name>A0ABQ8QX59_FUSEQ</name>
<feature type="non-terminal residue" evidence="2">
    <location>
        <position position="1110"/>
    </location>
</feature>
<dbReference type="InterPro" id="IPR011990">
    <property type="entry name" value="TPR-like_helical_dom_sf"/>
</dbReference>
<keyword evidence="3" id="KW-1185">Reference proteome</keyword>
<dbReference type="Gene3D" id="3.40.50.1580">
    <property type="entry name" value="Nucleoside phosphorylase domain"/>
    <property type="match status" value="1"/>
</dbReference>
<dbReference type="PANTHER" id="PTHR46082:SF11">
    <property type="entry name" value="AAA+ ATPASE DOMAIN-CONTAINING PROTEIN-RELATED"/>
    <property type="match status" value="1"/>
</dbReference>
<accession>A0ABQ8QX59</accession>
<dbReference type="Pfam" id="PF00931">
    <property type="entry name" value="NB-ARC"/>
    <property type="match status" value="1"/>
</dbReference>
<dbReference type="EMBL" id="JAOQBH010000030">
    <property type="protein sequence ID" value="KAJ4113207.1"/>
    <property type="molecule type" value="Genomic_DNA"/>
</dbReference>
<dbReference type="Pfam" id="PF13424">
    <property type="entry name" value="TPR_12"/>
    <property type="match status" value="3"/>
</dbReference>
<dbReference type="PANTHER" id="PTHR46082">
    <property type="entry name" value="ATP/GTP-BINDING PROTEIN-RELATED"/>
    <property type="match status" value="1"/>
</dbReference>
<gene>
    <name evidence="2" type="ORF">NW768_011483</name>
</gene>
<proteinExistence type="predicted"/>
<sequence>MSATQRSYAKRSDTLDPRDYRVAWIAPLEIEARAAICLLDERHRGRFPVNRGDDYVFQAGSMGGHNIIIATLPAGQEYGTGSAAALAAQVKKFFPNLWFGLLVGVAAGLPDLSRVPQRDIRLGDVLVGLADGESAGLVPYDLGKETEDGFQPLRLGHSLATTEPIVRAAIGSIKLEAPYDTERLLPFYEKIRDCEHATGTFADPGQDSDMLYLACDNGQEEVVERSRRSNPDYRRTRVWYGPIGSGDKLLKNAEKRNELRDRYGIIGLEMEAAGTMNRIPVGVIRGVCDYGDKHKNKDWQPYAAAMAASYARALLDEIRSSDRTTDLAEKAYSSCYYIPFTRNIRFTGRTSILNALEDKFFGQDPSQRMSLVGLGGVGKTQIALRFAYQMKDQRPDYSIFWVPVLSDETAERAYGDIAKMLGLQKKGEDDDVKDLVCQYLSSDEAGKWLLIVDNADDEELILGSDEKPGLEDYLPQKEHGIILLTTRSGQVAEAFSQSDVIDIKKMDQEESMMLLEKSLVRKQVLQDETSAIELLTYLTFLPLAITQAAAYLNQTRAPIRTYLGLLRNVEHNDMRVLEREFRDNTRYKGSPNAIGTTWIVSFRQIQKSDQLAVNLLSFISCIEPKAIPQSILPDAEADKLEWAIGTLCSYSFLVRREESDVFDMHSLVHTATRSWLKKQERERQVWNDAICHLAARFPARNEAHYGLRGEYLPHAMRLLNRNSEGSRVEVYQLFEKVGYSFKADRRTKEAVTCFEKVCRWRQGRHPETDHDRLRSEHTLARAYTNDRRIKDAIKILEHVVKVDREILDGKDHDRLASEHELARAYINDRRTKDAIEILEHVVQVQKQTLDKKDDDRLTSEHELARAYINNRRTKDAIRILEHVVEVRRETLDKNNHSRLTSEHELARAYLNNRRIEDAIKIFERVVRIRREILDEKDHYRLTSEQELATAYLNNRQIKDAIKILERVVQIRREILDEKDDARLTSEHDLARAYINDRRTKDAIEILEHVVQVQKQTLDEKDDDRLTSEHELARAYINNRQTKDAIKILKHVVKVREETLDEKDDSRLTSEHNLAKAYLDNQQIEDAIKVLKHVVAIEAEILPESDYSRQL</sequence>
<dbReference type="InterPro" id="IPR002182">
    <property type="entry name" value="NB-ARC"/>
</dbReference>
<dbReference type="Proteomes" id="UP001152024">
    <property type="component" value="Unassembled WGS sequence"/>
</dbReference>
<organism evidence="2 3">
    <name type="scientific">Fusarium equiseti</name>
    <name type="common">Fusarium scirpi</name>
    <dbReference type="NCBI Taxonomy" id="61235"/>
    <lineage>
        <taxon>Eukaryota</taxon>
        <taxon>Fungi</taxon>
        <taxon>Dikarya</taxon>
        <taxon>Ascomycota</taxon>
        <taxon>Pezizomycotina</taxon>
        <taxon>Sordariomycetes</taxon>
        <taxon>Hypocreomycetidae</taxon>
        <taxon>Hypocreales</taxon>
        <taxon>Nectriaceae</taxon>
        <taxon>Fusarium</taxon>
        <taxon>Fusarium incarnatum-equiseti species complex</taxon>
    </lineage>
</organism>
<dbReference type="SMART" id="SM00028">
    <property type="entry name" value="TPR"/>
    <property type="match status" value="7"/>
</dbReference>